<dbReference type="InterPro" id="IPR009057">
    <property type="entry name" value="Homeodomain-like_sf"/>
</dbReference>
<dbReference type="InterPro" id="IPR050204">
    <property type="entry name" value="AraC_XylS_family_regulators"/>
</dbReference>
<dbReference type="GO" id="GO:0043565">
    <property type="term" value="F:sequence-specific DNA binding"/>
    <property type="evidence" value="ECO:0007669"/>
    <property type="project" value="InterPro"/>
</dbReference>
<dbReference type="Gene3D" id="1.10.10.60">
    <property type="entry name" value="Homeodomain-like"/>
    <property type="match status" value="1"/>
</dbReference>
<dbReference type="PANTHER" id="PTHR46796:SF12">
    <property type="entry name" value="HTH-TYPE DNA-BINDING TRANSCRIPTIONAL ACTIVATOR EUTR"/>
    <property type="match status" value="1"/>
</dbReference>
<dbReference type="RefSeq" id="WP_163804905.1">
    <property type="nucleotide sequence ID" value="NZ_AP022620.1"/>
</dbReference>
<keyword evidence="1" id="KW-0805">Transcription regulation</keyword>
<protein>
    <recommendedName>
        <fullName evidence="4">HTH araC/xylS-type domain-containing protein</fullName>
    </recommendedName>
</protein>
<gene>
    <name evidence="5" type="ORF">MANY_29450</name>
</gene>
<name>A0A6N4WAR7_9MYCO</name>
<dbReference type="Proteomes" id="UP000467249">
    <property type="component" value="Chromosome"/>
</dbReference>
<organism evidence="5 6">
    <name type="scientific">Mycolicibacterium anyangense</name>
    <dbReference type="NCBI Taxonomy" id="1431246"/>
    <lineage>
        <taxon>Bacteria</taxon>
        <taxon>Bacillati</taxon>
        <taxon>Actinomycetota</taxon>
        <taxon>Actinomycetes</taxon>
        <taxon>Mycobacteriales</taxon>
        <taxon>Mycobacteriaceae</taxon>
        <taxon>Mycolicibacterium</taxon>
    </lineage>
</organism>
<dbReference type="InterPro" id="IPR018060">
    <property type="entry name" value="HTH_AraC"/>
</dbReference>
<sequence length="322" mass="34432">MTAVLESPPRSTVCTTADPEAVATFIGSAHGIRGRVEGLRGDRPITLSHVVMGPVSLCTARVPGELVFEAEPAPCFVVTHLKSGTMQLGSDAHPDICVAGDIVLAIRPGRPCRAHLADAEVSLAALTPAALAEITGNLDRGPVRFTSGRPRSAAAASQWETAVEYVTTTLADRIGVGGSQAVVGAAVRLLAATMLQVFPNTYADAVDDSVDTLDTSPPLLRRAIEFMHANCARDIGMTDVARALNVTPRAVQYMFRRHLDISPMTYLRQIRLRRAHRDLMAGDPTRDTVAAIAIRWGFAHTGRFSQAYRAEFGQSPSVTLRG</sequence>
<accession>A0A6N4WAR7</accession>
<dbReference type="SMART" id="SM00342">
    <property type="entry name" value="HTH_ARAC"/>
    <property type="match status" value="1"/>
</dbReference>
<keyword evidence="2" id="KW-0238">DNA-binding</keyword>
<proteinExistence type="predicted"/>
<keyword evidence="3" id="KW-0804">Transcription</keyword>
<reference evidence="5 6" key="1">
    <citation type="journal article" date="2019" name="Emerg. Microbes Infect.">
        <title>Comprehensive subspecies identification of 175 nontuberculous mycobacteria species based on 7547 genomic profiles.</title>
        <authorList>
            <person name="Matsumoto Y."/>
            <person name="Kinjo T."/>
            <person name="Motooka D."/>
            <person name="Nabeya D."/>
            <person name="Jung N."/>
            <person name="Uechi K."/>
            <person name="Horii T."/>
            <person name="Iida T."/>
            <person name="Fujita J."/>
            <person name="Nakamura S."/>
        </authorList>
    </citation>
    <scope>NUCLEOTIDE SEQUENCE [LARGE SCALE GENOMIC DNA]</scope>
    <source>
        <strain evidence="5 6">JCM 30275</strain>
    </source>
</reference>
<dbReference type="InterPro" id="IPR018062">
    <property type="entry name" value="HTH_AraC-typ_CS"/>
</dbReference>
<evidence type="ECO:0000313" key="5">
    <source>
        <dbReference type="EMBL" id="BBZ77608.1"/>
    </source>
</evidence>
<dbReference type="PANTHER" id="PTHR46796">
    <property type="entry name" value="HTH-TYPE TRANSCRIPTIONAL ACTIVATOR RHAS-RELATED"/>
    <property type="match status" value="1"/>
</dbReference>
<feature type="domain" description="HTH araC/xylS-type" evidence="4">
    <location>
        <begin position="221"/>
        <end position="322"/>
    </location>
</feature>
<dbReference type="SUPFAM" id="SSF46689">
    <property type="entry name" value="Homeodomain-like"/>
    <property type="match status" value="2"/>
</dbReference>
<evidence type="ECO:0000256" key="2">
    <source>
        <dbReference type="ARBA" id="ARBA00023125"/>
    </source>
</evidence>
<dbReference type="PROSITE" id="PS00041">
    <property type="entry name" value="HTH_ARAC_FAMILY_1"/>
    <property type="match status" value="1"/>
</dbReference>
<evidence type="ECO:0000256" key="3">
    <source>
        <dbReference type="ARBA" id="ARBA00023163"/>
    </source>
</evidence>
<dbReference type="EMBL" id="AP022620">
    <property type="protein sequence ID" value="BBZ77608.1"/>
    <property type="molecule type" value="Genomic_DNA"/>
</dbReference>
<dbReference type="Pfam" id="PF12833">
    <property type="entry name" value="HTH_18"/>
    <property type="match status" value="1"/>
</dbReference>
<evidence type="ECO:0000259" key="4">
    <source>
        <dbReference type="PROSITE" id="PS01124"/>
    </source>
</evidence>
<dbReference type="KEGG" id="many:MANY_29450"/>
<dbReference type="AlphaFoldDB" id="A0A6N4WAR7"/>
<dbReference type="GO" id="GO:0003700">
    <property type="term" value="F:DNA-binding transcription factor activity"/>
    <property type="evidence" value="ECO:0007669"/>
    <property type="project" value="InterPro"/>
</dbReference>
<keyword evidence="6" id="KW-1185">Reference proteome</keyword>
<evidence type="ECO:0000256" key="1">
    <source>
        <dbReference type="ARBA" id="ARBA00023015"/>
    </source>
</evidence>
<dbReference type="PROSITE" id="PS01124">
    <property type="entry name" value="HTH_ARAC_FAMILY_2"/>
    <property type="match status" value="1"/>
</dbReference>
<evidence type="ECO:0000313" key="6">
    <source>
        <dbReference type="Proteomes" id="UP000467249"/>
    </source>
</evidence>